<name>A0A6G1X841_9BACI</name>
<gene>
    <name evidence="1" type="ORF">GH754_12340</name>
</gene>
<comment type="caution">
    <text evidence="1">The sequence shown here is derived from an EMBL/GenBank/DDBJ whole genome shotgun (WGS) entry which is preliminary data.</text>
</comment>
<dbReference type="EMBL" id="WJNH01000007">
    <property type="protein sequence ID" value="MRG87099.1"/>
    <property type="molecule type" value="Genomic_DNA"/>
</dbReference>
<evidence type="ECO:0000313" key="2">
    <source>
        <dbReference type="Proteomes" id="UP000480185"/>
    </source>
</evidence>
<dbReference type="Proteomes" id="UP000480185">
    <property type="component" value="Unassembled WGS sequence"/>
</dbReference>
<accession>A0A6G1X841</accession>
<dbReference type="RefSeq" id="WP_153728986.1">
    <property type="nucleotide sequence ID" value="NZ_WJNH01000007.1"/>
</dbReference>
<protein>
    <submittedName>
        <fullName evidence="1">Uncharacterized protein</fullName>
    </submittedName>
</protein>
<reference evidence="1 2" key="1">
    <citation type="submission" date="2019-11" db="EMBL/GenBank/DDBJ databases">
        <authorList>
            <person name="Li J."/>
        </authorList>
    </citation>
    <scope>NUCLEOTIDE SEQUENCE [LARGE SCALE GENOMIC DNA]</scope>
    <source>
        <strain evidence="1 2">J4</strain>
    </source>
</reference>
<evidence type="ECO:0000313" key="1">
    <source>
        <dbReference type="EMBL" id="MRG87099.1"/>
    </source>
</evidence>
<dbReference type="AlphaFoldDB" id="A0A6G1X841"/>
<proteinExistence type="predicted"/>
<organism evidence="1 2">
    <name type="scientific">Salinibacillus xinjiangensis</name>
    <dbReference type="NCBI Taxonomy" id="1229268"/>
    <lineage>
        <taxon>Bacteria</taxon>
        <taxon>Bacillati</taxon>
        <taxon>Bacillota</taxon>
        <taxon>Bacilli</taxon>
        <taxon>Bacillales</taxon>
        <taxon>Bacillaceae</taxon>
        <taxon>Salinibacillus</taxon>
    </lineage>
</organism>
<keyword evidence="2" id="KW-1185">Reference proteome</keyword>
<sequence length="65" mass="8193">MDNNKEFIRFLDALERFLHQNEKWFQKPEERMNMIEKEMGEWDQQFLEQIGNVEKVMKELEKRME</sequence>
<dbReference type="OrthoDB" id="2691729at2"/>